<sequence>MANGPENARNGFFAKLKSAFSQTSQYTEHRLQESFLLQGGSIRVPYEDIPIEIEFGNDFRLLLYAEQSVHGNNLQEQPGFLLINPEHYFKEISGFLRLSKGDHLILGYEDELQQRIFKYPRNLAKRQLSIIHDGDALLFKDLDADKGTRLIPLLNEKERHRANRRRLANLQEIRRIFGGPIQLLPPEEALADLKAVNEILEKEPLRPRNERGMPGGVVELPKKMIPVILGDLHAQVDNLLTILSHNEFLEMMGDGKAAMVFLGDAVHSEMDGKLAEMESSLLIMDLIFRLKLWFPQQVFYVRGNHDSFSEEIGKDGVPQGLLWAKEVKRVRGEAYKKAMEHFYKLLPYVAVSKDYVACHAAPPKSKVTMDMLVNVHSYPSLMEELTCNRLYRPNRLAGYTKGDVKRFRSSLSLKPDAELFVGHTPLTRHDTLWHNVGGIDHHDVVFSGNFPWIGLFTSVAGHMIPIRYRSEPLLSVLNELQDSDD</sequence>
<gene>
    <name evidence="2" type="ORF">CODIS_21170</name>
</gene>
<dbReference type="InterPro" id="IPR029052">
    <property type="entry name" value="Metallo-depent_PP-like"/>
</dbReference>
<dbReference type="EMBL" id="MARB01000010">
    <property type="protein sequence ID" value="ODJ87700.1"/>
    <property type="molecule type" value="Genomic_DNA"/>
</dbReference>
<dbReference type="Gene3D" id="3.60.21.10">
    <property type="match status" value="1"/>
</dbReference>
<organism evidence="2 3">
    <name type="scientific">Candidatus Thiodiazotropha endolucinida</name>
    <dbReference type="NCBI Taxonomy" id="1655433"/>
    <lineage>
        <taxon>Bacteria</taxon>
        <taxon>Pseudomonadati</taxon>
        <taxon>Pseudomonadota</taxon>
        <taxon>Gammaproteobacteria</taxon>
        <taxon>Chromatiales</taxon>
        <taxon>Sedimenticolaceae</taxon>
        <taxon>Candidatus Thiodiazotropha</taxon>
    </lineage>
</organism>
<dbReference type="GO" id="GO:0016787">
    <property type="term" value="F:hydrolase activity"/>
    <property type="evidence" value="ECO:0007669"/>
    <property type="project" value="InterPro"/>
</dbReference>
<name>A0A7Z1AF57_9GAMM</name>
<dbReference type="Pfam" id="PF00149">
    <property type="entry name" value="Metallophos"/>
    <property type="match status" value="1"/>
</dbReference>
<evidence type="ECO:0000313" key="3">
    <source>
        <dbReference type="Proteomes" id="UP000094769"/>
    </source>
</evidence>
<dbReference type="RefSeq" id="WP_069124713.1">
    <property type="nucleotide sequence ID" value="NZ_MARB01000010.1"/>
</dbReference>
<reference evidence="2 3" key="1">
    <citation type="submission" date="2016-06" db="EMBL/GenBank/DDBJ databases">
        <title>Genome sequence of endosymbiont of Candidatus Endolucinida thiodiazotropha.</title>
        <authorList>
            <person name="Poehlein A."/>
            <person name="Koenig S."/>
            <person name="Heiden S.E."/>
            <person name="Thuermer A."/>
            <person name="Voget S."/>
            <person name="Daniel R."/>
            <person name="Markert S."/>
            <person name="Gros O."/>
            <person name="Schweder T."/>
        </authorList>
    </citation>
    <scope>NUCLEOTIDE SEQUENCE [LARGE SCALE GENOMIC DNA]</scope>
    <source>
        <strain evidence="2 3">COS</strain>
    </source>
</reference>
<dbReference type="PANTHER" id="PTHR11668:SF496">
    <property type="entry name" value="SERINE_THREONINE-PROTEIN PHOSPHATASE"/>
    <property type="match status" value="1"/>
</dbReference>
<dbReference type="PANTHER" id="PTHR11668">
    <property type="entry name" value="SERINE/THREONINE PROTEIN PHOSPHATASE"/>
    <property type="match status" value="1"/>
</dbReference>
<dbReference type="SUPFAM" id="SSF56300">
    <property type="entry name" value="Metallo-dependent phosphatases"/>
    <property type="match status" value="1"/>
</dbReference>
<dbReference type="Proteomes" id="UP000094769">
    <property type="component" value="Unassembled WGS sequence"/>
</dbReference>
<evidence type="ECO:0000313" key="2">
    <source>
        <dbReference type="EMBL" id="ODJ87700.1"/>
    </source>
</evidence>
<dbReference type="OrthoDB" id="5427983at2"/>
<dbReference type="InterPro" id="IPR004843">
    <property type="entry name" value="Calcineurin-like_PHP"/>
</dbReference>
<comment type="caution">
    <text evidence="2">The sequence shown here is derived from an EMBL/GenBank/DDBJ whole genome shotgun (WGS) entry which is preliminary data.</text>
</comment>
<feature type="domain" description="Calcineurin-like phosphoesterase" evidence="1">
    <location>
        <begin position="227"/>
        <end position="435"/>
    </location>
</feature>
<dbReference type="InterPro" id="IPR050341">
    <property type="entry name" value="PP1_catalytic_subunit"/>
</dbReference>
<keyword evidence="3" id="KW-1185">Reference proteome</keyword>
<proteinExistence type="predicted"/>
<protein>
    <submittedName>
        <fullName evidence="2">Calcineurin-like phosphoesterase</fullName>
    </submittedName>
</protein>
<accession>A0A7Z1AF57</accession>
<evidence type="ECO:0000259" key="1">
    <source>
        <dbReference type="Pfam" id="PF00149"/>
    </source>
</evidence>
<dbReference type="AlphaFoldDB" id="A0A7Z1AF57"/>